<accession>A0A9P0BNE4</accession>
<protein>
    <submittedName>
        <fullName evidence="1">Uncharacterized protein</fullName>
    </submittedName>
</protein>
<dbReference type="OrthoDB" id="6435638at2759"/>
<evidence type="ECO:0000313" key="1">
    <source>
        <dbReference type="EMBL" id="CAH0587969.1"/>
    </source>
</evidence>
<evidence type="ECO:0000313" key="2">
    <source>
        <dbReference type="Proteomes" id="UP001154114"/>
    </source>
</evidence>
<gene>
    <name evidence="1" type="ORF">CINC_LOCUS3809</name>
</gene>
<name>A0A9P0BNE4_CHRIL</name>
<dbReference type="EMBL" id="LR824019">
    <property type="protein sequence ID" value="CAH0587969.1"/>
    <property type="molecule type" value="Genomic_DNA"/>
</dbReference>
<sequence length="73" mass="8633">MRQPSRDVTQFENVRLTCVRRHKVRFEELSTVRPSVNSDPITYWAEHSVEDRPIKSAHSCEIFVLHTPKTNIR</sequence>
<dbReference type="Proteomes" id="UP001154114">
    <property type="component" value="Chromosome 16"/>
</dbReference>
<keyword evidence="2" id="KW-1185">Reference proteome</keyword>
<organism evidence="1 2">
    <name type="scientific">Chrysodeixis includens</name>
    <name type="common">Soybean looper</name>
    <name type="synonym">Pseudoplusia includens</name>
    <dbReference type="NCBI Taxonomy" id="689277"/>
    <lineage>
        <taxon>Eukaryota</taxon>
        <taxon>Metazoa</taxon>
        <taxon>Ecdysozoa</taxon>
        <taxon>Arthropoda</taxon>
        <taxon>Hexapoda</taxon>
        <taxon>Insecta</taxon>
        <taxon>Pterygota</taxon>
        <taxon>Neoptera</taxon>
        <taxon>Endopterygota</taxon>
        <taxon>Lepidoptera</taxon>
        <taxon>Glossata</taxon>
        <taxon>Ditrysia</taxon>
        <taxon>Noctuoidea</taxon>
        <taxon>Noctuidae</taxon>
        <taxon>Plusiinae</taxon>
        <taxon>Chrysodeixis</taxon>
    </lineage>
</organism>
<proteinExistence type="predicted"/>
<dbReference type="AlphaFoldDB" id="A0A9P0BNE4"/>
<reference evidence="1" key="1">
    <citation type="submission" date="2021-12" db="EMBL/GenBank/DDBJ databases">
        <authorList>
            <person name="King R."/>
        </authorList>
    </citation>
    <scope>NUCLEOTIDE SEQUENCE</scope>
</reference>